<dbReference type="Pfam" id="PF18962">
    <property type="entry name" value="Por_Secre_tail"/>
    <property type="match status" value="1"/>
</dbReference>
<gene>
    <name evidence="5" type="ORF">K1I41_04670</name>
</gene>
<feature type="signal peptide" evidence="2">
    <location>
        <begin position="1"/>
        <end position="18"/>
    </location>
</feature>
<keyword evidence="6" id="KW-1185">Reference proteome</keyword>
<evidence type="ECO:0000256" key="1">
    <source>
        <dbReference type="ARBA" id="ARBA00022729"/>
    </source>
</evidence>
<dbReference type="InterPro" id="IPR012938">
    <property type="entry name" value="Glc/Sorbosone_DH"/>
</dbReference>
<dbReference type="EMBL" id="CP080429">
    <property type="protein sequence ID" value="QYJ69189.1"/>
    <property type="molecule type" value="Genomic_DNA"/>
</dbReference>
<evidence type="ECO:0000313" key="6">
    <source>
        <dbReference type="Proteomes" id="UP000825381"/>
    </source>
</evidence>
<feature type="chain" id="PRO_5045226904" evidence="2">
    <location>
        <begin position="19"/>
        <end position="459"/>
    </location>
</feature>
<accession>A0ABX8VEZ4</accession>
<dbReference type="InterPro" id="IPR011041">
    <property type="entry name" value="Quinoprot_gluc/sorb_DH_b-prop"/>
</dbReference>
<keyword evidence="1 2" id="KW-0732">Signal</keyword>
<name>A0ABX8VEZ4_9FLAO</name>
<dbReference type="PANTHER" id="PTHR19328:SF75">
    <property type="entry name" value="ALDOSE SUGAR DEHYDROGENASE YLII"/>
    <property type="match status" value="1"/>
</dbReference>
<dbReference type="Proteomes" id="UP000825381">
    <property type="component" value="Chromosome"/>
</dbReference>
<dbReference type="InterPro" id="IPR011042">
    <property type="entry name" value="6-blade_b-propeller_TolB-like"/>
</dbReference>
<dbReference type="Gene3D" id="2.120.10.30">
    <property type="entry name" value="TolB, C-terminal domain"/>
    <property type="match status" value="1"/>
</dbReference>
<dbReference type="NCBIfam" id="TIGR04183">
    <property type="entry name" value="Por_Secre_tail"/>
    <property type="match status" value="1"/>
</dbReference>
<evidence type="ECO:0000259" key="3">
    <source>
        <dbReference type="Pfam" id="PF07995"/>
    </source>
</evidence>
<feature type="domain" description="Secretion system C-terminal sorting" evidence="4">
    <location>
        <begin position="384"/>
        <end position="450"/>
    </location>
</feature>
<proteinExistence type="predicted"/>
<evidence type="ECO:0000259" key="4">
    <source>
        <dbReference type="Pfam" id="PF18962"/>
    </source>
</evidence>
<evidence type="ECO:0000256" key="2">
    <source>
        <dbReference type="SAM" id="SignalP"/>
    </source>
</evidence>
<dbReference type="SUPFAM" id="SSF50952">
    <property type="entry name" value="Soluble quinoprotein glucose dehydrogenase"/>
    <property type="match status" value="1"/>
</dbReference>
<dbReference type="RefSeq" id="WP_220641524.1">
    <property type="nucleotide sequence ID" value="NZ_CP080429.1"/>
</dbReference>
<dbReference type="Pfam" id="PF07995">
    <property type="entry name" value="GSDH"/>
    <property type="match status" value="1"/>
</dbReference>
<protein>
    <submittedName>
        <fullName evidence="5">PQQ-dependent sugar dehydrogenase</fullName>
    </submittedName>
</protein>
<dbReference type="PANTHER" id="PTHR19328">
    <property type="entry name" value="HEDGEHOG-INTERACTING PROTEIN"/>
    <property type="match status" value="1"/>
</dbReference>
<evidence type="ECO:0000313" key="5">
    <source>
        <dbReference type="EMBL" id="QYJ69189.1"/>
    </source>
</evidence>
<reference evidence="5 6" key="1">
    <citation type="submission" date="2021-07" db="EMBL/GenBank/DDBJ databases">
        <title>Flavobacterium WSW3-B6 sp.nov, isolated from seaweed.</title>
        <authorList>
            <person name="Muhammad N."/>
            <person name="Ho H."/>
            <person name="Lee Y.-J."/>
            <person name="Nguyen T."/>
            <person name="Ho J."/>
            <person name="Kim S.-G."/>
        </authorList>
    </citation>
    <scope>NUCLEOTIDE SEQUENCE [LARGE SCALE GENOMIC DNA]</scope>
    <source>
        <strain evidence="5 6">WSW3-B6</strain>
    </source>
</reference>
<organism evidence="5 6">
    <name type="scientific">Flavobacterium litorale</name>
    <dbReference type="NCBI Taxonomy" id="2856519"/>
    <lineage>
        <taxon>Bacteria</taxon>
        <taxon>Pseudomonadati</taxon>
        <taxon>Bacteroidota</taxon>
        <taxon>Flavobacteriia</taxon>
        <taxon>Flavobacteriales</taxon>
        <taxon>Flavobacteriaceae</taxon>
        <taxon>Flavobacterium</taxon>
    </lineage>
</organism>
<dbReference type="InterPro" id="IPR026444">
    <property type="entry name" value="Secre_tail"/>
</dbReference>
<feature type="domain" description="Glucose/Sorbosone dehydrogenase" evidence="3">
    <location>
        <begin position="31"/>
        <end position="329"/>
    </location>
</feature>
<sequence>MKLKLLFLFALFSAFSFAQTIDLTLFASGFTDPTEIVHAGDERLFVVEQGGLIKVLNSDGSVNATPYLNVSTILSEGGERGLLGLAFHPNYATNGYFYINYTNTSGDTVIARYEVSDADANIANPDSGTILLTIDQPYSNHNGGCIRFGPDGYLYISMGDGGSGGDPDGNGQDINTLLGAMLRIDVDDDSTAPYAIPANNPFVGTDGADEIWAYGLRNAWKFSFDKDNNDLWIADVGQNAIEEINKAEPTEAGINYGWRCYEGTAEYDTTGCPEATDYRAPFAEYTHNATGGCSVTGGYVYRGATYPGLQGLYLFADYCNNQIGMVNSNAEITYTQPFNGQFFTTFGEDVNGELYIAGGISGNLYKIVDTQLSSTTFNSNAFSVYPNPATNAVTIKTSGATTVAQATIYDVSGKQLLSYSFTNNAAQNTFSVSTLPTGLYILNVTGTNGLHYNYKLAVN</sequence>